<dbReference type="AlphaFoldDB" id="A0A919IN80"/>
<sequence length="149" mass="15111">MIATLIGGSLAGCGPEPVAAPVPTASPPTFTAPISAAQPLGVGQDVRTPELAARVTVAGTLSTADRYAVRVTVQVLRGTYEFGPAMARLHHATGPDTTPAAGRAVPPVAFTLHAGVTQRWEITFDGAAGHGAQIRIAGPAGDVLAWTVR</sequence>
<proteinExistence type="predicted"/>
<comment type="caution">
    <text evidence="1">The sequence shown here is derived from an EMBL/GenBank/DDBJ whole genome shotgun (WGS) entry which is preliminary data.</text>
</comment>
<gene>
    <name evidence="1" type="ORF">Acy02nite_29910</name>
</gene>
<dbReference type="EMBL" id="BOMH01000020">
    <property type="protein sequence ID" value="GID65110.1"/>
    <property type="molecule type" value="Genomic_DNA"/>
</dbReference>
<keyword evidence="2" id="KW-1185">Reference proteome</keyword>
<accession>A0A919IN80</accession>
<name>A0A919IN80_9ACTN</name>
<dbReference type="Proteomes" id="UP000619479">
    <property type="component" value="Unassembled WGS sequence"/>
</dbReference>
<organism evidence="1 2">
    <name type="scientific">Actinoplanes cyaneus</name>
    <dbReference type="NCBI Taxonomy" id="52696"/>
    <lineage>
        <taxon>Bacteria</taxon>
        <taxon>Bacillati</taxon>
        <taxon>Actinomycetota</taxon>
        <taxon>Actinomycetes</taxon>
        <taxon>Micromonosporales</taxon>
        <taxon>Micromonosporaceae</taxon>
        <taxon>Actinoplanes</taxon>
    </lineage>
</organism>
<protein>
    <submittedName>
        <fullName evidence="1">Uncharacterized protein</fullName>
    </submittedName>
</protein>
<evidence type="ECO:0000313" key="1">
    <source>
        <dbReference type="EMBL" id="GID65110.1"/>
    </source>
</evidence>
<evidence type="ECO:0000313" key="2">
    <source>
        <dbReference type="Proteomes" id="UP000619479"/>
    </source>
</evidence>
<reference evidence="1" key="1">
    <citation type="submission" date="2021-01" db="EMBL/GenBank/DDBJ databases">
        <title>Whole genome shotgun sequence of Actinoplanes cyaneus NBRC 14990.</title>
        <authorList>
            <person name="Komaki H."/>
            <person name="Tamura T."/>
        </authorList>
    </citation>
    <scope>NUCLEOTIDE SEQUENCE</scope>
    <source>
        <strain evidence="1">NBRC 14990</strain>
    </source>
</reference>